<reference evidence="1 2" key="1">
    <citation type="submission" date="2023-06" db="EMBL/GenBank/DDBJ databases">
        <title>Roseiconus lacunae JC819 isolated from Gulf of Mannar region, Tamil Nadu.</title>
        <authorList>
            <person name="Pk S."/>
            <person name="Ch S."/>
            <person name="Ch V.R."/>
        </authorList>
    </citation>
    <scope>NUCLEOTIDE SEQUENCE [LARGE SCALE GENOMIC DNA]</scope>
    <source>
        <strain evidence="1 2">JC819</strain>
    </source>
</reference>
<evidence type="ECO:0000313" key="1">
    <source>
        <dbReference type="EMBL" id="MDM4014966.1"/>
    </source>
</evidence>
<accession>A0ABT7PFE6</accession>
<protein>
    <submittedName>
        <fullName evidence="1">Uncharacterized protein</fullName>
    </submittedName>
</protein>
<sequence>MPATGARIAGFMIPIWQGVGLGKSALDSKLLQFATPSQRPVIESVINCGGVSAAAKSLGKAHSSVSEMVSRVRRQASARGYSPDHDNTHIVPETHYLKGVSTLYGSDDKIKLQWVKSNADQNQLAIVAQQAARAFFTPREPLRPAVAPLAADDDLMTCYVISDLHLGMYAWAREAGADYDVQIASGLLINAMNRLMLKAPDSGHAVIAQLGDLMHMDDQTNQTRRSHNALDVDTRYERVSEVALSLYRQTIDMALRKHRTVHVVNVPGNHDDISAMWLGVALKEAYRDEPRLTIDTGQRGYFYHRFGANLLGFTHGHEAKMAELGEIMSEETMNRPELAGAIYRHWLTGHIHHQQILELRTCLVESFRTLAAKDAYHATKGYRSGRDMRAITYHRAYGEDERYRVGVRELEAIHGAIKGAGHAAVAQTR</sequence>
<evidence type="ECO:0000313" key="2">
    <source>
        <dbReference type="Proteomes" id="UP001239462"/>
    </source>
</evidence>
<dbReference type="RefSeq" id="WP_289162549.1">
    <property type="nucleotide sequence ID" value="NZ_JASZZN010000003.1"/>
</dbReference>
<comment type="caution">
    <text evidence="1">The sequence shown here is derived from an EMBL/GenBank/DDBJ whole genome shotgun (WGS) entry which is preliminary data.</text>
</comment>
<keyword evidence="2" id="KW-1185">Reference proteome</keyword>
<dbReference type="Gene3D" id="3.60.21.10">
    <property type="match status" value="1"/>
</dbReference>
<proteinExistence type="predicted"/>
<dbReference type="EMBL" id="JASZZN010000003">
    <property type="protein sequence ID" value="MDM4014966.1"/>
    <property type="molecule type" value="Genomic_DNA"/>
</dbReference>
<name>A0ABT7PFE6_9BACT</name>
<organism evidence="1 2">
    <name type="scientific">Roseiconus lacunae</name>
    <dbReference type="NCBI Taxonomy" id="2605694"/>
    <lineage>
        <taxon>Bacteria</taxon>
        <taxon>Pseudomonadati</taxon>
        <taxon>Planctomycetota</taxon>
        <taxon>Planctomycetia</taxon>
        <taxon>Pirellulales</taxon>
        <taxon>Pirellulaceae</taxon>
        <taxon>Roseiconus</taxon>
    </lineage>
</organism>
<dbReference type="Proteomes" id="UP001239462">
    <property type="component" value="Unassembled WGS sequence"/>
</dbReference>
<gene>
    <name evidence="1" type="ORF">QTN89_05965</name>
</gene>
<dbReference type="InterPro" id="IPR029052">
    <property type="entry name" value="Metallo-depent_PP-like"/>
</dbReference>
<dbReference type="SUPFAM" id="SSF56300">
    <property type="entry name" value="Metallo-dependent phosphatases"/>
    <property type="match status" value="1"/>
</dbReference>